<dbReference type="PANTHER" id="PTHR30143:SF0">
    <property type="entry name" value="2-KETO-4-PENTENOATE HYDRATASE"/>
    <property type="match status" value="1"/>
</dbReference>
<dbReference type="PANTHER" id="PTHR30143">
    <property type="entry name" value="ACID HYDRATASE"/>
    <property type="match status" value="1"/>
</dbReference>
<organism evidence="1 2">
    <name type="scientific">Phenylobacterium deserti</name>
    <dbReference type="NCBI Taxonomy" id="1914756"/>
    <lineage>
        <taxon>Bacteria</taxon>
        <taxon>Pseudomonadati</taxon>
        <taxon>Pseudomonadota</taxon>
        <taxon>Alphaproteobacteria</taxon>
        <taxon>Caulobacterales</taxon>
        <taxon>Caulobacteraceae</taxon>
        <taxon>Phenylobacterium</taxon>
    </lineage>
</organism>
<accession>A0A328AVE5</accession>
<comment type="caution">
    <text evidence="1">The sequence shown here is derived from an EMBL/GenBank/DDBJ whole genome shotgun (WGS) entry which is preliminary data.</text>
</comment>
<dbReference type="Gene3D" id="3.90.850.10">
    <property type="entry name" value="Fumarylacetoacetase-like, C-terminal domain"/>
    <property type="match status" value="1"/>
</dbReference>
<reference evidence="2" key="1">
    <citation type="submission" date="2018-05" db="EMBL/GenBank/DDBJ databases">
        <authorList>
            <person name="Li X."/>
        </authorList>
    </citation>
    <scope>NUCLEOTIDE SEQUENCE [LARGE SCALE GENOMIC DNA]</scope>
    <source>
        <strain evidence="2">YIM 73061</strain>
    </source>
</reference>
<keyword evidence="2" id="KW-1185">Reference proteome</keyword>
<name>A0A328AVE5_9CAUL</name>
<dbReference type="OrthoDB" id="9792137at2"/>
<sequence>MTFQAAASSPSPDPTSVARAFVQARRTAVALDAFPGGQIPADLAAGYACQDVAIGLWGEEIAGWKVGRIPDDLQAELGAERVAGPIFPGRVWRAGDGPVILPVIPGGFAAVEAEYVFRIGEDAPAGKTDWTVEEALMLVEDELVGVELAGSPLATINVLGPKVVASDFGNNAGLVLGASIPNWRERNDDWPPCETFIDGISVGRGAPSSIPGSPAAALVFLLGVCAARGRPLKRGQLVSTGAATGIHDIEAGQTARITFEGLGEIRCIAQIAQPEEGLGGNKDEFSHPRQS</sequence>
<dbReference type="Proteomes" id="UP000249725">
    <property type="component" value="Unassembled WGS sequence"/>
</dbReference>
<evidence type="ECO:0000313" key="1">
    <source>
        <dbReference type="EMBL" id="RAK56898.1"/>
    </source>
</evidence>
<proteinExistence type="predicted"/>
<dbReference type="GO" id="GO:0005737">
    <property type="term" value="C:cytoplasm"/>
    <property type="evidence" value="ECO:0007669"/>
    <property type="project" value="TreeGrafter"/>
</dbReference>
<evidence type="ECO:0000313" key="2">
    <source>
        <dbReference type="Proteomes" id="UP000249725"/>
    </source>
</evidence>
<dbReference type="SUPFAM" id="SSF56529">
    <property type="entry name" value="FAH"/>
    <property type="match status" value="1"/>
</dbReference>
<dbReference type="AlphaFoldDB" id="A0A328AVE5"/>
<dbReference type="GO" id="GO:0008684">
    <property type="term" value="F:2-oxopent-4-enoate hydratase activity"/>
    <property type="evidence" value="ECO:0007669"/>
    <property type="project" value="TreeGrafter"/>
</dbReference>
<protein>
    <submittedName>
        <fullName evidence="1">2-keto-4-pentenoate hydratase</fullName>
    </submittedName>
</protein>
<gene>
    <name evidence="1" type="ORF">DJ018_02710</name>
</gene>
<dbReference type="EMBL" id="QFYR01000001">
    <property type="protein sequence ID" value="RAK56898.1"/>
    <property type="molecule type" value="Genomic_DNA"/>
</dbReference>
<dbReference type="InterPro" id="IPR050772">
    <property type="entry name" value="Hydratase-Decarb/MhpD_sf"/>
</dbReference>
<dbReference type="InterPro" id="IPR036663">
    <property type="entry name" value="Fumarylacetoacetase_C_sf"/>
</dbReference>
<dbReference type="RefSeq" id="WP_111513346.1">
    <property type="nucleotide sequence ID" value="NZ_QFYR01000001.1"/>
</dbReference>